<name>A0A1I1W9L9_9BACT</name>
<dbReference type="RefSeq" id="WP_093829594.1">
    <property type="nucleotide sequence ID" value="NZ_FOLQ01000008.1"/>
</dbReference>
<evidence type="ECO:0000313" key="1">
    <source>
        <dbReference type="EMBL" id="SFD91896.1"/>
    </source>
</evidence>
<proteinExistence type="predicted"/>
<accession>A0A1I1W9L9</accession>
<dbReference type="OrthoDB" id="965428at2"/>
<dbReference type="EMBL" id="FOLQ01000008">
    <property type="protein sequence ID" value="SFD91896.1"/>
    <property type="molecule type" value="Genomic_DNA"/>
</dbReference>
<organism evidence="1 2">
    <name type="scientific">Spirosoma endophyticum</name>
    <dbReference type="NCBI Taxonomy" id="662367"/>
    <lineage>
        <taxon>Bacteria</taxon>
        <taxon>Pseudomonadati</taxon>
        <taxon>Bacteroidota</taxon>
        <taxon>Cytophagia</taxon>
        <taxon>Cytophagales</taxon>
        <taxon>Cytophagaceae</taxon>
        <taxon>Spirosoma</taxon>
    </lineage>
</organism>
<dbReference type="Proteomes" id="UP000198598">
    <property type="component" value="Unassembled WGS sequence"/>
</dbReference>
<dbReference type="AlphaFoldDB" id="A0A1I1W9L9"/>
<protein>
    <submittedName>
        <fullName evidence="1">Uncharacterized protein</fullName>
    </submittedName>
</protein>
<keyword evidence="2" id="KW-1185">Reference proteome</keyword>
<dbReference type="STRING" id="662367.SAMN05216167_108193"/>
<gene>
    <name evidence="1" type="ORF">SAMN05216167_108193</name>
</gene>
<sequence length="116" mass="13216">MKLFSTHPLPGIYQYSYPTFVDTPQQICVHFITPDQQKAFVSYPRHPNRKAAQLIDISWFKSVDLVKLDGQPQLMHFLEVILPNLLGNCPAKVIPLDSPATMRFKYGINELLVAFG</sequence>
<reference evidence="1 2" key="1">
    <citation type="submission" date="2016-10" db="EMBL/GenBank/DDBJ databases">
        <authorList>
            <person name="de Groot N.N."/>
        </authorList>
    </citation>
    <scope>NUCLEOTIDE SEQUENCE [LARGE SCALE GENOMIC DNA]</scope>
    <source>
        <strain evidence="1 2">DSM 26130</strain>
    </source>
</reference>
<evidence type="ECO:0000313" key="2">
    <source>
        <dbReference type="Proteomes" id="UP000198598"/>
    </source>
</evidence>